<feature type="compositionally biased region" description="Low complexity" evidence="1">
    <location>
        <begin position="564"/>
        <end position="575"/>
    </location>
</feature>
<feature type="region of interest" description="Disordered" evidence="1">
    <location>
        <begin position="364"/>
        <end position="383"/>
    </location>
</feature>
<feature type="compositionally biased region" description="Polar residues" evidence="1">
    <location>
        <begin position="518"/>
        <end position="527"/>
    </location>
</feature>
<feature type="compositionally biased region" description="Polar residues" evidence="1">
    <location>
        <begin position="662"/>
        <end position="671"/>
    </location>
</feature>
<feature type="region of interest" description="Disordered" evidence="1">
    <location>
        <begin position="459"/>
        <end position="492"/>
    </location>
</feature>
<dbReference type="OrthoDB" id="6747212at2759"/>
<feature type="compositionally biased region" description="Basic and acidic residues" evidence="1">
    <location>
        <begin position="371"/>
        <end position="383"/>
    </location>
</feature>
<feature type="compositionally biased region" description="Low complexity" evidence="1">
    <location>
        <begin position="646"/>
        <end position="661"/>
    </location>
</feature>
<comment type="caution">
    <text evidence="2">The sequence shown here is derived from an EMBL/GenBank/DDBJ whole genome shotgun (WGS) entry which is preliminary data.</text>
</comment>
<feature type="compositionally biased region" description="Basic and acidic residues" evidence="1">
    <location>
        <begin position="463"/>
        <end position="479"/>
    </location>
</feature>
<name>A0A834HXZ0_RHYFE</name>
<feature type="region of interest" description="Disordered" evidence="1">
    <location>
        <begin position="768"/>
        <end position="818"/>
    </location>
</feature>
<gene>
    <name evidence="2" type="ORF">GWI33_016094</name>
</gene>
<feature type="region of interest" description="Disordered" evidence="1">
    <location>
        <begin position="609"/>
        <end position="747"/>
    </location>
</feature>
<dbReference type="EMBL" id="JAACXV010014032">
    <property type="protein sequence ID" value="KAF7270962.1"/>
    <property type="molecule type" value="Genomic_DNA"/>
</dbReference>
<accession>A0A834HXZ0</accession>
<dbReference type="Proteomes" id="UP000625711">
    <property type="component" value="Unassembled WGS sequence"/>
</dbReference>
<feature type="compositionally biased region" description="Basic and acidic residues" evidence="1">
    <location>
        <begin position="552"/>
        <end position="561"/>
    </location>
</feature>
<sequence length="818" mass="90212">MRPEVHIKERFIKMANNIQSDTKSVPINIKGKNILPYQKNDKYPEDIGRPSLIDWNSSDFLTRESLGILSNSFLGRNSLTRDQLNLEFMKNFGGSNISPRESLGILDLSALELGRDSLQIFDLRESLVRHKSTGGIKDVKSPIDRVPVKIMLDPADDIVDNTSLGFLNQGVLFTDSEKLSTNSSVLSYNPHFSFKSTNEPSPILPLNYETEIDSKLVISDPMNQAFQFSNLDNKCSMSQIITPTTPENKLTESMHRIKSLPSTLQENAIQRNNSEQSLDDSVFLEGKKIAIEISNSYCFEDKSSDSVKCNLLDSIAEPNWPSDLDVSQNLSEPKEEYNRETVSKKIDRMFDLKPVNLNEKLKVNQVANDSNDEHGDASKDNLKLKQDISPVNHSILSNNRSQNLSKISQSSNDSILRMIRNLSDFVKDKETLSTSRKNEVLNTLNSLASELSDNKIEQVLSEDSGRSSVEEQLKSKSFENSDNLENGDHSGKVEESHVLDLSCKKSTSLNVATAKRSCTSLGLSPGSSRKPPPYIPKTPKRHTLNVLNASADHIDAQKRSSNDSGAKSAGMSSKATNVSNPKAVAAGKLRKSKVGPVIVKKGPLRAVLPLENMAKGSRSHTTPERNESSKMMLKSNRTSTPIQEVTLKPTLTSTPTSYSSKNKSCAISPLSSKPKYYRSLSEKASTPTSKKPDKSKENGLAPPKTLAKSLKGESPRRRNSVSEGVTSREIKDVNSEGGMRLKRSFSTGKEHKLMSALSKVRQGILTSPYYQRPGNSNSGSHAKVLTENNKSITGSNNIDNKLSTPSLSVKPGKENVQQ</sequence>
<reference evidence="2" key="1">
    <citation type="submission" date="2020-08" db="EMBL/GenBank/DDBJ databases">
        <title>Genome sequencing and assembly of the red palm weevil Rhynchophorus ferrugineus.</title>
        <authorList>
            <person name="Dias G.B."/>
            <person name="Bergman C.M."/>
            <person name="Manee M."/>
        </authorList>
    </citation>
    <scope>NUCLEOTIDE SEQUENCE</scope>
    <source>
        <strain evidence="2">AA-2017</strain>
        <tissue evidence="2">Whole larva</tissue>
    </source>
</reference>
<organism evidence="2 3">
    <name type="scientific">Rhynchophorus ferrugineus</name>
    <name type="common">Red palm weevil</name>
    <name type="synonym">Curculio ferrugineus</name>
    <dbReference type="NCBI Taxonomy" id="354439"/>
    <lineage>
        <taxon>Eukaryota</taxon>
        <taxon>Metazoa</taxon>
        <taxon>Ecdysozoa</taxon>
        <taxon>Arthropoda</taxon>
        <taxon>Hexapoda</taxon>
        <taxon>Insecta</taxon>
        <taxon>Pterygota</taxon>
        <taxon>Neoptera</taxon>
        <taxon>Endopterygota</taxon>
        <taxon>Coleoptera</taxon>
        <taxon>Polyphaga</taxon>
        <taxon>Cucujiformia</taxon>
        <taxon>Curculionidae</taxon>
        <taxon>Dryophthorinae</taxon>
        <taxon>Rhynchophorus</taxon>
    </lineage>
</organism>
<feature type="region of interest" description="Disordered" evidence="1">
    <location>
        <begin position="518"/>
        <end position="584"/>
    </location>
</feature>
<keyword evidence="3" id="KW-1185">Reference proteome</keyword>
<dbReference type="AlphaFoldDB" id="A0A834HXZ0"/>
<feature type="compositionally biased region" description="Polar residues" evidence="1">
    <location>
        <begin position="768"/>
        <end position="807"/>
    </location>
</feature>
<evidence type="ECO:0000313" key="3">
    <source>
        <dbReference type="Proteomes" id="UP000625711"/>
    </source>
</evidence>
<protein>
    <submittedName>
        <fullName evidence="2">Uncharacterized protein</fullName>
    </submittedName>
</protein>
<evidence type="ECO:0000313" key="2">
    <source>
        <dbReference type="EMBL" id="KAF7270962.1"/>
    </source>
</evidence>
<evidence type="ECO:0000256" key="1">
    <source>
        <dbReference type="SAM" id="MobiDB-lite"/>
    </source>
</evidence>
<proteinExistence type="predicted"/>